<sequence>MTADERFAFTPGVVAVEAVLAATPAVTILLPHLHVYPGGMLLTLQALGRRIAMTAPDQWRLITSTFLGLPHDLQGQVQEEDLLQIGIRSASCTWWENDPGLLAPRRVSVDQTEFDDRLTGAITAWIGSLPPPPNFEVLLRWPSAGIADAVIRIESAAVAEAARRSRLLWDAT</sequence>
<dbReference type="Proteomes" id="UP000661607">
    <property type="component" value="Unassembled WGS sequence"/>
</dbReference>
<keyword evidence="2" id="KW-1185">Reference proteome</keyword>
<name>A0ABR9KCM2_9ACTN</name>
<protein>
    <submittedName>
        <fullName evidence="1">Uncharacterized protein</fullName>
    </submittedName>
</protein>
<proteinExistence type="predicted"/>
<evidence type="ECO:0000313" key="2">
    <source>
        <dbReference type="Proteomes" id="UP000661607"/>
    </source>
</evidence>
<dbReference type="EMBL" id="JADBEF010000001">
    <property type="protein sequence ID" value="MBE1559762.1"/>
    <property type="molecule type" value="Genomic_DNA"/>
</dbReference>
<dbReference type="RefSeq" id="WP_192774986.1">
    <property type="nucleotide sequence ID" value="NZ_BAAASY010000049.1"/>
</dbReference>
<evidence type="ECO:0000313" key="1">
    <source>
        <dbReference type="EMBL" id="MBE1559762.1"/>
    </source>
</evidence>
<organism evidence="1 2">
    <name type="scientific">Nonomuraea africana</name>
    <dbReference type="NCBI Taxonomy" id="46171"/>
    <lineage>
        <taxon>Bacteria</taxon>
        <taxon>Bacillati</taxon>
        <taxon>Actinomycetota</taxon>
        <taxon>Actinomycetes</taxon>
        <taxon>Streptosporangiales</taxon>
        <taxon>Streptosporangiaceae</taxon>
        <taxon>Nonomuraea</taxon>
    </lineage>
</organism>
<gene>
    <name evidence="1" type="ORF">H4W81_002541</name>
</gene>
<reference evidence="1 2" key="1">
    <citation type="submission" date="2020-10" db="EMBL/GenBank/DDBJ databases">
        <title>Sequencing the genomes of 1000 actinobacteria strains.</title>
        <authorList>
            <person name="Klenk H.-P."/>
        </authorList>
    </citation>
    <scope>NUCLEOTIDE SEQUENCE [LARGE SCALE GENOMIC DNA]</scope>
    <source>
        <strain evidence="1 2">DSM 43748</strain>
    </source>
</reference>
<accession>A0ABR9KCM2</accession>
<comment type="caution">
    <text evidence="1">The sequence shown here is derived from an EMBL/GenBank/DDBJ whole genome shotgun (WGS) entry which is preliminary data.</text>
</comment>